<dbReference type="Proteomes" id="UP001195483">
    <property type="component" value="Unassembled WGS sequence"/>
</dbReference>
<accession>A0AAE0W0G4</accession>
<organism evidence="3 4">
    <name type="scientific">Potamilus streckersoni</name>
    <dbReference type="NCBI Taxonomy" id="2493646"/>
    <lineage>
        <taxon>Eukaryota</taxon>
        <taxon>Metazoa</taxon>
        <taxon>Spiralia</taxon>
        <taxon>Lophotrochozoa</taxon>
        <taxon>Mollusca</taxon>
        <taxon>Bivalvia</taxon>
        <taxon>Autobranchia</taxon>
        <taxon>Heteroconchia</taxon>
        <taxon>Palaeoheterodonta</taxon>
        <taxon>Unionida</taxon>
        <taxon>Unionoidea</taxon>
        <taxon>Unionidae</taxon>
        <taxon>Ambleminae</taxon>
        <taxon>Lampsilini</taxon>
        <taxon>Potamilus</taxon>
    </lineage>
</organism>
<reference evidence="3" key="2">
    <citation type="journal article" date="2021" name="Genome Biol. Evol.">
        <title>Developing a high-quality reference genome for a parasitic bivalve with doubly uniparental inheritance (Bivalvia: Unionida).</title>
        <authorList>
            <person name="Smith C.H."/>
        </authorList>
    </citation>
    <scope>NUCLEOTIDE SEQUENCE</scope>
    <source>
        <strain evidence="3">CHS0354</strain>
        <tissue evidence="3">Mantle</tissue>
    </source>
</reference>
<dbReference type="EMBL" id="JAEAOA010001892">
    <property type="protein sequence ID" value="KAK3596911.1"/>
    <property type="molecule type" value="Genomic_DNA"/>
</dbReference>
<evidence type="ECO:0000259" key="2">
    <source>
        <dbReference type="Pfam" id="PF08434"/>
    </source>
</evidence>
<reference evidence="3" key="3">
    <citation type="submission" date="2023-05" db="EMBL/GenBank/DDBJ databases">
        <authorList>
            <person name="Smith C.H."/>
        </authorList>
    </citation>
    <scope>NUCLEOTIDE SEQUENCE</scope>
    <source>
        <strain evidence="3">CHS0354</strain>
        <tissue evidence="3">Mantle</tissue>
    </source>
</reference>
<evidence type="ECO:0000313" key="4">
    <source>
        <dbReference type="Proteomes" id="UP001195483"/>
    </source>
</evidence>
<dbReference type="InterPro" id="IPR013642">
    <property type="entry name" value="CLCA_N"/>
</dbReference>
<sequence>MNICLVLLLVIITVQCQLQLKDNGYEGLYIVLDENVNENAIIIERLKTIFTEASETLFKATNSSAYFRNITIVIPKSWNVNPAYELISDEHIIVQYPCDGSKMRPPFVRQYGPCGHRGLDMILDPMTLLRNETEYGRWDKVIVHMWAHLRWGVFDENIVSPSKTSLQNLHFDFGTGVWKPIK</sequence>
<comment type="caution">
    <text evidence="3">The sequence shown here is derived from an EMBL/GenBank/DDBJ whole genome shotgun (WGS) entry which is preliminary data.</text>
</comment>
<feature type="domain" description="Calcium-activated chloride channel N-terminal" evidence="2">
    <location>
        <begin position="19"/>
        <end position="156"/>
    </location>
</feature>
<feature type="chain" id="PRO_5042119716" description="Calcium-activated chloride channel N-terminal domain-containing protein" evidence="1">
    <location>
        <begin position="17"/>
        <end position="182"/>
    </location>
</feature>
<evidence type="ECO:0000313" key="3">
    <source>
        <dbReference type="EMBL" id="KAK3596911.1"/>
    </source>
</evidence>
<gene>
    <name evidence="3" type="ORF">CHS0354_031690</name>
</gene>
<keyword evidence="1" id="KW-0732">Signal</keyword>
<keyword evidence="4" id="KW-1185">Reference proteome</keyword>
<dbReference type="AlphaFoldDB" id="A0AAE0W0G4"/>
<feature type="signal peptide" evidence="1">
    <location>
        <begin position="1"/>
        <end position="16"/>
    </location>
</feature>
<name>A0AAE0W0G4_9BIVA</name>
<reference evidence="3" key="1">
    <citation type="journal article" date="2021" name="Genome Biol. Evol.">
        <title>A High-Quality Reference Genome for a Parasitic Bivalve with Doubly Uniparental Inheritance (Bivalvia: Unionida).</title>
        <authorList>
            <person name="Smith C.H."/>
        </authorList>
    </citation>
    <scope>NUCLEOTIDE SEQUENCE</scope>
    <source>
        <strain evidence="3">CHS0354</strain>
    </source>
</reference>
<proteinExistence type="predicted"/>
<protein>
    <recommendedName>
        <fullName evidence="2">Calcium-activated chloride channel N-terminal domain-containing protein</fullName>
    </recommendedName>
</protein>
<evidence type="ECO:0000256" key="1">
    <source>
        <dbReference type="SAM" id="SignalP"/>
    </source>
</evidence>
<dbReference type="Pfam" id="PF08434">
    <property type="entry name" value="CLCA"/>
    <property type="match status" value="1"/>
</dbReference>